<reference evidence="2 3" key="1">
    <citation type="journal article" date="2018" name="Biotechnol. Adv.">
        <title>Improved genomic resources and new bioinformatic workflow for the carcinogenic parasite Clonorchis sinensis: Biotechnological implications.</title>
        <authorList>
            <person name="Wang D."/>
            <person name="Korhonen P.K."/>
            <person name="Gasser R.B."/>
            <person name="Young N.D."/>
        </authorList>
    </citation>
    <scope>NUCLEOTIDE SEQUENCE [LARGE SCALE GENOMIC DNA]</scope>
    <source>
        <strain evidence="2">Cs-k2</strain>
    </source>
</reference>
<accession>A0A8T1M0K2</accession>
<reference evidence="2 3" key="2">
    <citation type="journal article" date="2021" name="Genomics">
        <title>High-quality reference genome for Clonorchis sinensis.</title>
        <authorList>
            <person name="Young N.D."/>
            <person name="Stroehlein A.J."/>
            <person name="Kinkar L."/>
            <person name="Wang T."/>
            <person name="Sohn W.M."/>
            <person name="Chang B.C.H."/>
            <person name="Kaur P."/>
            <person name="Weisz D."/>
            <person name="Dudchenko O."/>
            <person name="Aiden E.L."/>
            <person name="Korhonen P.K."/>
            <person name="Gasser R.B."/>
        </authorList>
    </citation>
    <scope>NUCLEOTIDE SEQUENCE [LARGE SCALE GENOMIC DNA]</scope>
    <source>
        <strain evidence="2">Cs-k2</strain>
    </source>
</reference>
<proteinExistence type="predicted"/>
<feature type="signal peptide" evidence="1">
    <location>
        <begin position="1"/>
        <end position="19"/>
    </location>
</feature>
<dbReference type="OrthoDB" id="10445027at2759"/>
<keyword evidence="3" id="KW-1185">Reference proteome</keyword>
<comment type="caution">
    <text evidence="2">The sequence shown here is derived from an EMBL/GenBank/DDBJ whole genome shotgun (WGS) entry which is preliminary data.</text>
</comment>
<organism evidence="2 3">
    <name type="scientific">Clonorchis sinensis</name>
    <name type="common">Chinese liver fluke</name>
    <dbReference type="NCBI Taxonomy" id="79923"/>
    <lineage>
        <taxon>Eukaryota</taxon>
        <taxon>Metazoa</taxon>
        <taxon>Spiralia</taxon>
        <taxon>Lophotrochozoa</taxon>
        <taxon>Platyhelminthes</taxon>
        <taxon>Trematoda</taxon>
        <taxon>Digenea</taxon>
        <taxon>Opisthorchiida</taxon>
        <taxon>Opisthorchiata</taxon>
        <taxon>Opisthorchiidae</taxon>
        <taxon>Clonorchis</taxon>
    </lineage>
</organism>
<feature type="chain" id="PRO_5035741550" evidence="1">
    <location>
        <begin position="20"/>
        <end position="95"/>
    </location>
</feature>
<sequence length="95" mass="10673">MMMQFVGAIAIALLGNVLSQNPSSYRVCMDQCGPENRYMCLIGCSAEEEIRCEKSHRSSNAAKHKCIVNAYAECVAFPSNYVDFRTMCYRVFIEG</sequence>
<dbReference type="AlphaFoldDB" id="A0A8T1M0K2"/>
<keyword evidence="1" id="KW-0732">Signal</keyword>
<evidence type="ECO:0000256" key="1">
    <source>
        <dbReference type="SAM" id="SignalP"/>
    </source>
</evidence>
<gene>
    <name evidence="2" type="ORF">CSKR_200232</name>
</gene>
<dbReference type="EMBL" id="NIRI02000076">
    <property type="protein sequence ID" value="KAG5442366.1"/>
    <property type="molecule type" value="Genomic_DNA"/>
</dbReference>
<dbReference type="Proteomes" id="UP000286415">
    <property type="component" value="Unassembled WGS sequence"/>
</dbReference>
<evidence type="ECO:0000313" key="3">
    <source>
        <dbReference type="Proteomes" id="UP000286415"/>
    </source>
</evidence>
<name>A0A8T1M0K2_CLOSI</name>
<protein>
    <submittedName>
        <fullName evidence="2">Uncharacterized protein</fullName>
    </submittedName>
</protein>
<evidence type="ECO:0000313" key="2">
    <source>
        <dbReference type="EMBL" id="KAG5442366.1"/>
    </source>
</evidence>